<dbReference type="GO" id="GO:0005634">
    <property type="term" value="C:nucleus"/>
    <property type="evidence" value="ECO:0007669"/>
    <property type="project" value="TreeGrafter"/>
</dbReference>
<feature type="zinc finger region" description="C3H1-type" evidence="4">
    <location>
        <begin position="241"/>
        <end position="269"/>
    </location>
</feature>
<dbReference type="Proteomes" id="UP001283341">
    <property type="component" value="Unassembled WGS sequence"/>
</dbReference>
<dbReference type="InterPro" id="IPR000571">
    <property type="entry name" value="Znf_CCCH"/>
</dbReference>
<dbReference type="SMART" id="SM00360">
    <property type="entry name" value="RRM"/>
    <property type="match status" value="1"/>
</dbReference>
<evidence type="ECO:0000256" key="5">
    <source>
        <dbReference type="SAM" id="MobiDB-lite"/>
    </source>
</evidence>
<dbReference type="InterPro" id="IPR012677">
    <property type="entry name" value="Nucleotide-bd_a/b_plait_sf"/>
</dbReference>
<sequence length="808" mass="87537">MLYPEEHALDLKKWIVKRLENTSDADADVLADYVLALLRHDGDIKDVRRLCETEIPDFLKEDSSVFVNDVFEAIAYKSYLPGAPQPRPRHEAPPVARVDPHSLPYDEVPMPQAPQLPTTQNGSRKRSYNDWAEQGAQNGIDPRYAERSFKQPRRGGGFGFGSRGGRAEGANGFNAPTPNAFPNAAGQLPPPFPPIQTGPDGKFDAQKALDAMSAMFSMGFPGGPAQNFQPLPQGQSMHQSGKRRPRCRDYEAKGYCVRGYACNFEHGEDSTYVPPGGFSTQAASQAQPIEEYDPKNAFLSGIYGTPALDQAQQPVMPGGGRPMRGRGGKQQNGPQKRRAKASFSADGPITDRTKSTIVVENIPEENFTEDQVHGFFSQFGNILEVSMQSYKRLAVVKFDAWAAANAAYTSPKVVFDNRFVKIFWYKDSDTSLPTPRSAAGTNVFKKSGSVTGQSEAGAGSPAPEIDIEEFRRKQEEAQKIHEEKQRKLQEVEARRQELEKRQQELVAKQKMERAKLEAKLSRKSNASYPQGIGQDNEAASSGKPANQTEALRAQLAALEAEAKQLGLDPDAMNDESSSSWGTRGGGFARGRGGYNPRARGYAPRGARGAYRGRGSNHAAYAAYSLDNRPRKITLTGVDFTIPEKDETLRQYLFGIGEFTDIQTTPTATEVTFKDRKTAEKFFNGVMLNNKEISGIAGQVEPTWSGGGGGNGSAGGSAVSSVAGTPPPGAVGGGGVMSTRIFSNRLGYGHSGGNTISTAAATAVPAAKGTSVSSDDKDVSIVLEHAGQHQQNDTSMDYDVADENQWDIE</sequence>
<reference evidence="8" key="1">
    <citation type="journal article" date="2023" name="Mol. Phylogenet. Evol.">
        <title>Genome-scale phylogeny and comparative genomics of the fungal order Sordariales.</title>
        <authorList>
            <person name="Hensen N."/>
            <person name="Bonometti L."/>
            <person name="Westerberg I."/>
            <person name="Brannstrom I.O."/>
            <person name="Guillou S."/>
            <person name="Cros-Aarteil S."/>
            <person name="Calhoun S."/>
            <person name="Haridas S."/>
            <person name="Kuo A."/>
            <person name="Mondo S."/>
            <person name="Pangilinan J."/>
            <person name="Riley R."/>
            <person name="LaButti K."/>
            <person name="Andreopoulos B."/>
            <person name="Lipzen A."/>
            <person name="Chen C."/>
            <person name="Yan M."/>
            <person name="Daum C."/>
            <person name="Ng V."/>
            <person name="Clum A."/>
            <person name="Steindorff A."/>
            <person name="Ohm R.A."/>
            <person name="Martin F."/>
            <person name="Silar P."/>
            <person name="Natvig D.O."/>
            <person name="Lalanne C."/>
            <person name="Gautier V."/>
            <person name="Ament-Velasquez S.L."/>
            <person name="Kruys A."/>
            <person name="Hutchinson M.I."/>
            <person name="Powell A.J."/>
            <person name="Barry K."/>
            <person name="Miller A.N."/>
            <person name="Grigoriev I.V."/>
            <person name="Debuchy R."/>
            <person name="Gladieux P."/>
            <person name="Hiltunen Thoren M."/>
            <person name="Johannesson H."/>
        </authorList>
    </citation>
    <scope>NUCLEOTIDE SEQUENCE</scope>
    <source>
        <strain evidence="8">CBS 118394</strain>
    </source>
</reference>
<keyword evidence="9" id="KW-1185">Reference proteome</keyword>
<dbReference type="InterPro" id="IPR000504">
    <property type="entry name" value="RRM_dom"/>
</dbReference>
<evidence type="ECO:0000256" key="3">
    <source>
        <dbReference type="PROSITE-ProRule" id="PRU00176"/>
    </source>
</evidence>
<dbReference type="GO" id="GO:0003723">
    <property type="term" value="F:RNA binding"/>
    <property type="evidence" value="ECO:0007669"/>
    <property type="project" value="UniProtKB-UniRule"/>
</dbReference>
<evidence type="ECO:0000259" key="6">
    <source>
        <dbReference type="PROSITE" id="PS50102"/>
    </source>
</evidence>
<organism evidence="8 9">
    <name type="scientific">Apodospora peruviana</name>
    <dbReference type="NCBI Taxonomy" id="516989"/>
    <lineage>
        <taxon>Eukaryota</taxon>
        <taxon>Fungi</taxon>
        <taxon>Dikarya</taxon>
        <taxon>Ascomycota</taxon>
        <taxon>Pezizomycotina</taxon>
        <taxon>Sordariomycetes</taxon>
        <taxon>Sordariomycetidae</taxon>
        <taxon>Sordariales</taxon>
        <taxon>Lasiosphaeriaceae</taxon>
        <taxon>Apodospora</taxon>
    </lineage>
</organism>
<dbReference type="CDD" id="cd12257">
    <property type="entry name" value="RRM1_RBM26_like"/>
    <property type="match status" value="1"/>
</dbReference>
<feature type="region of interest" description="Disordered" evidence="5">
    <location>
        <begin position="785"/>
        <end position="808"/>
    </location>
</feature>
<dbReference type="Pfam" id="PF01480">
    <property type="entry name" value="PWI"/>
    <property type="match status" value="1"/>
</dbReference>
<dbReference type="AlphaFoldDB" id="A0AAE0I540"/>
<feature type="compositionally biased region" description="Gly residues" evidence="5">
    <location>
        <begin position="154"/>
        <end position="164"/>
    </location>
</feature>
<dbReference type="SUPFAM" id="SSF54928">
    <property type="entry name" value="RNA-binding domain, RBD"/>
    <property type="match status" value="1"/>
</dbReference>
<gene>
    <name evidence="8" type="ORF">B0H66DRAFT_242819</name>
</gene>
<evidence type="ECO:0008006" key="10">
    <source>
        <dbReference type="Google" id="ProtNLM"/>
    </source>
</evidence>
<feature type="region of interest" description="Disordered" evidence="5">
    <location>
        <begin position="516"/>
        <end position="547"/>
    </location>
</feature>
<keyword evidence="4" id="KW-0479">Metal-binding</keyword>
<feature type="region of interest" description="Disordered" evidence="5">
    <location>
        <begin position="309"/>
        <end position="346"/>
    </location>
</feature>
<dbReference type="Gene3D" id="3.30.70.330">
    <property type="match status" value="1"/>
</dbReference>
<dbReference type="EMBL" id="JAUEDM010000004">
    <property type="protein sequence ID" value="KAK3318555.1"/>
    <property type="molecule type" value="Genomic_DNA"/>
</dbReference>
<feature type="region of interest" description="Disordered" evidence="5">
    <location>
        <begin position="81"/>
        <end position="173"/>
    </location>
</feature>
<accession>A0AAE0I540</accession>
<feature type="domain" description="C3H1-type" evidence="7">
    <location>
        <begin position="241"/>
        <end position="269"/>
    </location>
</feature>
<feature type="region of interest" description="Disordered" evidence="5">
    <location>
        <begin position="432"/>
        <end position="465"/>
    </location>
</feature>
<reference evidence="8" key="2">
    <citation type="submission" date="2023-06" db="EMBL/GenBank/DDBJ databases">
        <authorList>
            <consortium name="Lawrence Berkeley National Laboratory"/>
            <person name="Haridas S."/>
            <person name="Hensen N."/>
            <person name="Bonometti L."/>
            <person name="Westerberg I."/>
            <person name="Brannstrom I.O."/>
            <person name="Guillou S."/>
            <person name="Cros-Aarteil S."/>
            <person name="Calhoun S."/>
            <person name="Kuo A."/>
            <person name="Mondo S."/>
            <person name="Pangilinan J."/>
            <person name="Riley R."/>
            <person name="Labutti K."/>
            <person name="Andreopoulos B."/>
            <person name="Lipzen A."/>
            <person name="Chen C."/>
            <person name="Yanf M."/>
            <person name="Daum C."/>
            <person name="Ng V."/>
            <person name="Clum A."/>
            <person name="Steindorff A."/>
            <person name="Ohm R."/>
            <person name="Martin F."/>
            <person name="Silar P."/>
            <person name="Natvig D."/>
            <person name="Lalanne C."/>
            <person name="Gautier V."/>
            <person name="Ament-Velasquez S.L."/>
            <person name="Kruys A."/>
            <person name="Hutchinson M.I."/>
            <person name="Powell A.J."/>
            <person name="Barry K."/>
            <person name="Miller A.N."/>
            <person name="Grigoriev I.V."/>
            <person name="Debuchy R."/>
            <person name="Gladieux P."/>
            <person name="Thoren M.H."/>
            <person name="Johannesson H."/>
        </authorList>
    </citation>
    <scope>NUCLEOTIDE SEQUENCE</scope>
    <source>
        <strain evidence="8">CBS 118394</strain>
    </source>
</reference>
<feature type="compositionally biased region" description="Gly residues" evidence="5">
    <location>
        <begin position="582"/>
        <end position="591"/>
    </location>
</feature>
<dbReference type="FunFam" id="1.20.1390.10:FF:000007">
    <property type="entry name" value="CCCH zinc finger and RRM domain protein"/>
    <property type="match status" value="1"/>
</dbReference>
<feature type="compositionally biased region" description="Polar residues" evidence="5">
    <location>
        <begin position="537"/>
        <end position="546"/>
    </location>
</feature>
<dbReference type="InterPro" id="IPR045137">
    <property type="entry name" value="RBM26/27"/>
</dbReference>
<protein>
    <recommendedName>
        <fullName evidence="10">RNA-binding protein</fullName>
    </recommendedName>
</protein>
<keyword evidence="4" id="KW-0863">Zinc-finger</keyword>
<name>A0AAE0I540_9PEZI</name>
<dbReference type="PROSITE" id="PS50102">
    <property type="entry name" value="RRM"/>
    <property type="match status" value="1"/>
</dbReference>
<evidence type="ECO:0000256" key="2">
    <source>
        <dbReference type="ARBA" id="ARBA00043866"/>
    </source>
</evidence>
<dbReference type="PROSITE" id="PS50103">
    <property type="entry name" value="ZF_C3H1"/>
    <property type="match status" value="1"/>
</dbReference>
<evidence type="ECO:0000256" key="4">
    <source>
        <dbReference type="PROSITE-ProRule" id="PRU00723"/>
    </source>
</evidence>
<evidence type="ECO:0000256" key="1">
    <source>
        <dbReference type="ARBA" id="ARBA00022884"/>
    </source>
</evidence>
<feature type="domain" description="RRM" evidence="6">
    <location>
        <begin position="355"/>
        <end position="427"/>
    </location>
</feature>
<feature type="region of interest" description="Disordered" evidence="5">
    <location>
        <begin position="567"/>
        <end position="591"/>
    </location>
</feature>
<keyword evidence="4" id="KW-0862">Zinc</keyword>
<evidence type="ECO:0000313" key="8">
    <source>
        <dbReference type="EMBL" id="KAK3318555.1"/>
    </source>
</evidence>
<dbReference type="FunFam" id="3.30.70.330:FF:000647">
    <property type="entry name" value="CCCH zinc finger and RRM domain protein"/>
    <property type="match status" value="1"/>
</dbReference>
<dbReference type="InterPro" id="IPR035979">
    <property type="entry name" value="RBD_domain_sf"/>
</dbReference>
<comment type="caution">
    <text evidence="8">The sequence shown here is derived from an EMBL/GenBank/DDBJ whole genome shotgun (WGS) entry which is preliminary data.</text>
</comment>
<dbReference type="GO" id="GO:0008270">
    <property type="term" value="F:zinc ion binding"/>
    <property type="evidence" value="ECO:0007669"/>
    <property type="project" value="UniProtKB-KW"/>
</dbReference>
<evidence type="ECO:0000259" key="7">
    <source>
        <dbReference type="PROSITE" id="PS50103"/>
    </source>
</evidence>
<dbReference type="SMART" id="SM00356">
    <property type="entry name" value="ZnF_C3H1"/>
    <property type="match status" value="1"/>
</dbReference>
<dbReference type="InterPro" id="IPR002483">
    <property type="entry name" value="PWI_dom"/>
</dbReference>
<feature type="compositionally biased region" description="Acidic residues" evidence="5">
    <location>
        <begin position="798"/>
        <end position="808"/>
    </location>
</feature>
<dbReference type="Gene3D" id="1.20.1390.10">
    <property type="entry name" value="PWI domain"/>
    <property type="match status" value="1"/>
</dbReference>
<dbReference type="PANTHER" id="PTHR14398">
    <property type="entry name" value="RNA RECOGNITION RRM/RNP DOMAIN"/>
    <property type="match status" value="1"/>
</dbReference>
<dbReference type="PANTHER" id="PTHR14398:SF0">
    <property type="entry name" value="ZINC FINGER PROTEIN SWM"/>
    <property type="match status" value="1"/>
</dbReference>
<proteinExistence type="predicted"/>
<comment type="function">
    <text evidence="2">May be involved in the turnover of nuclear polyadenylated (pA+) RNA.</text>
</comment>
<evidence type="ECO:0000313" key="9">
    <source>
        <dbReference type="Proteomes" id="UP001283341"/>
    </source>
</evidence>
<keyword evidence="1 3" id="KW-0694">RNA-binding</keyword>